<dbReference type="Proteomes" id="UP000300926">
    <property type="component" value="Unassembled WGS sequence"/>
</dbReference>
<dbReference type="GO" id="GO:0000160">
    <property type="term" value="P:phosphorelay signal transduction system"/>
    <property type="evidence" value="ECO:0007669"/>
    <property type="project" value="InterPro"/>
</dbReference>
<feature type="modified residue" description="4-aspartylphosphate" evidence="1">
    <location>
        <position position="53"/>
    </location>
</feature>
<accession>A0A236F6N7</accession>
<name>A0A236F6N7_ECOLX</name>
<reference evidence="2 3" key="1">
    <citation type="submission" date="2018-04" db="EMBL/GenBank/DDBJ databases">
        <title>Large scale genomics of bovine and human commensal E. coli to reveal the emerging process of EHEC.</title>
        <authorList>
            <person name="Arimizu Y."/>
            <person name="Ogura Y."/>
        </authorList>
    </citation>
    <scope>NUCLEOTIDE SEQUENCE [LARGE SCALE GENOMIC DNA]</scope>
    <source>
        <strain evidence="2 3">ECSC038</strain>
    </source>
</reference>
<organism evidence="2 3">
    <name type="scientific">Escherichia coli</name>
    <dbReference type="NCBI Taxonomy" id="562"/>
    <lineage>
        <taxon>Bacteria</taxon>
        <taxon>Pseudomonadati</taxon>
        <taxon>Pseudomonadota</taxon>
        <taxon>Gammaproteobacteria</taxon>
        <taxon>Enterobacterales</taxon>
        <taxon>Enterobacteriaceae</taxon>
        <taxon>Escherichia</taxon>
    </lineage>
</organism>
<dbReference type="AlphaFoldDB" id="A0A236F6N7"/>
<keyword evidence="1" id="KW-0597">Phosphoprotein</keyword>
<dbReference type="SUPFAM" id="SSF52172">
    <property type="entry name" value="CheY-like"/>
    <property type="match status" value="1"/>
</dbReference>
<sequence>MKILLVEDIEYKRDKVIGLLESISADVSVDVAKSYVSAVNSATSKTYDLIILDMSLPTYDKGPNENGGRFRVYGGKDIIRKLMRGKEHPVVVVLTQHTTFGEIGEQKNTDTLSQELNALMGSKFIGIVKYDSTKPQWKDEIKKVVQDLL</sequence>
<dbReference type="InterPro" id="IPR001789">
    <property type="entry name" value="Sig_transdc_resp-reg_receiver"/>
</dbReference>
<comment type="caution">
    <text evidence="2">The sequence shown here is derived from an EMBL/GenBank/DDBJ whole genome shotgun (WGS) entry which is preliminary data.</text>
</comment>
<dbReference type="RefSeq" id="WP_000698455.1">
    <property type="nucleotide sequence ID" value="NZ_BDRW01000019.1"/>
</dbReference>
<dbReference type="InterPro" id="IPR011006">
    <property type="entry name" value="CheY-like_superfamily"/>
</dbReference>
<gene>
    <name evidence="2" type="ORF">ExPECSC038_02163</name>
</gene>
<dbReference type="EMBL" id="BFIH01000044">
    <property type="protein sequence ID" value="GCO26888.1"/>
    <property type="molecule type" value="Genomic_DNA"/>
</dbReference>
<dbReference type="PROSITE" id="PS50110">
    <property type="entry name" value="RESPONSE_REGULATORY"/>
    <property type="match status" value="1"/>
</dbReference>
<protein>
    <submittedName>
        <fullName evidence="2">Uncharacterized protein</fullName>
    </submittedName>
</protein>
<evidence type="ECO:0000313" key="2">
    <source>
        <dbReference type="EMBL" id="GCO26888.1"/>
    </source>
</evidence>
<evidence type="ECO:0000256" key="1">
    <source>
        <dbReference type="PROSITE-ProRule" id="PRU00169"/>
    </source>
</evidence>
<proteinExistence type="predicted"/>
<evidence type="ECO:0000313" key="3">
    <source>
        <dbReference type="Proteomes" id="UP000300926"/>
    </source>
</evidence>
<dbReference type="Pfam" id="PF00072">
    <property type="entry name" value="Response_reg"/>
    <property type="match status" value="1"/>
</dbReference>
<dbReference type="Gene3D" id="3.40.50.2300">
    <property type="match status" value="1"/>
</dbReference>